<dbReference type="Gene3D" id="1.10.8.430">
    <property type="entry name" value="Helical domain of apoptotic protease-activating factors"/>
    <property type="match status" value="1"/>
</dbReference>
<evidence type="ECO:0000313" key="10">
    <source>
        <dbReference type="EMBL" id="OMO58916.1"/>
    </source>
</evidence>
<dbReference type="GO" id="GO:0006952">
    <property type="term" value="P:defense response"/>
    <property type="evidence" value="ECO:0007669"/>
    <property type="project" value="UniProtKB-KW"/>
</dbReference>
<dbReference type="GO" id="GO:0043531">
    <property type="term" value="F:ADP binding"/>
    <property type="evidence" value="ECO:0007669"/>
    <property type="project" value="InterPro"/>
</dbReference>
<dbReference type="Gene3D" id="1.10.10.10">
    <property type="entry name" value="Winged helix-like DNA-binding domain superfamily/Winged helix DNA-binding domain"/>
    <property type="match status" value="1"/>
</dbReference>
<dbReference type="InterPro" id="IPR050905">
    <property type="entry name" value="Plant_NBS-LRR"/>
</dbReference>
<evidence type="ECO:0000256" key="1">
    <source>
        <dbReference type="ARBA" id="ARBA00008894"/>
    </source>
</evidence>
<dbReference type="PRINTS" id="PR00364">
    <property type="entry name" value="DISEASERSIST"/>
</dbReference>
<dbReference type="STRING" id="210143.A0A1R3GLI7"/>
<feature type="domain" description="Disease resistance R13L4/SHOC-2-like LRR" evidence="9">
    <location>
        <begin position="560"/>
        <end position="729"/>
    </location>
</feature>
<dbReference type="OrthoDB" id="999032at2759"/>
<dbReference type="Pfam" id="PF23598">
    <property type="entry name" value="LRR_14"/>
    <property type="match status" value="1"/>
</dbReference>
<feature type="domain" description="Disease resistance protein At4g27190-like leucine-rich repeats" evidence="8">
    <location>
        <begin position="968"/>
        <end position="1011"/>
    </location>
</feature>
<evidence type="ECO:0000256" key="2">
    <source>
        <dbReference type="ARBA" id="ARBA00022614"/>
    </source>
</evidence>
<gene>
    <name evidence="10" type="ORF">CCACVL1_25251</name>
</gene>
<comment type="similarity">
    <text evidence="1">Belongs to the disease resistance NB-LRR family.</text>
</comment>
<reference evidence="10 11" key="1">
    <citation type="submission" date="2013-09" db="EMBL/GenBank/DDBJ databases">
        <title>Corchorus capsularis genome sequencing.</title>
        <authorList>
            <person name="Alam M."/>
            <person name="Haque M.S."/>
            <person name="Islam M.S."/>
            <person name="Emdad E.M."/>
            <person name="Islam M.M."/>
            <person name="Ahmed B."/>
            <person name="Halim A."/>
            <person name="Hossen Q.M.M."/>
            <person name="Hossain M.Z."/>
            <person name="Ahmed R."/>
            <person name="Khan M.M."/>
            <person name="Islam R."/>
            <person name="Rashid M.M."/>
            <person name="Khan S.A."/>
            <person name="Rahman M.S."/>
            <person name="Alam M."/>
        </authorList>
    </citation>
    <scope>NUCLEOTIDE SEQUENCE [LARGE SCALE GENOMIC DNA]</scope>
    <source>
        <strain evidence="11">cv. CVL-1</strain>
        <tissue evidence="10">Whole seedling</tissue>
    </source>
</reference>
<name>A0A1R3GLI7_COCAP</name>
<evidence type="ECO:0000259" key="7">
    <source>
        <dbReference type="Pfam" id="PF00931"/>
    </source>
</evidence>
<proteinExistence type="inferred from homology"/>
<evidence type="ECO:0000259" key="9">
    <source>
        <dbReference type="Pfam" id="PF23598"/>
    </source>
</evidence>
<organism evidence="10 11">
    <name type="scientific">Corchorus capsularis</name>
    <name type="common">Jute</name>
    <dbReference type="NCBI Taxonomy" id="210143"/>
    <lineage>
        <taxon>Eukaryota</taxon>
        <taxon>Viridiplantae</taxon>
        <taxon>Streptophyta</taxon>
        <taxon>Embryophyta</taxon>
        <taxon>Tracheophyta</taxon>
        <taxon>Spermatophyta</taxon>
        <taxon>Magnoliopsida</taxon>
        <taxon>eudicotyledons</taxon>
        <taxon>Gunneridae</taxon>
        <taxon>Pentapetalae</taxon>
        <taxon>rosids</taxon>
        <taxon>malvids</taxon>
        <taxon>Malvales</taxon>
        <taxon>Malvaceae</taxon>
        <taxon>Grewioideae</taxon>
        <taxon>Apeibeae</taxon>
        <taxon>Corchorus</taxon>
    </lineage>
</organism>
<evidence type="ECO:0000256" key="4">
    <source>
        <dbReference type="ARBA" id="ARBA00022741"/>
    </source>
</evidence>
<comment type="caution">
    <text evidence="10">The sequence shown here is derived from an EMBL/GenBank/DDBJ whole genome shotgun (WGS) entry which is preliminary data.</text>
</comment>
<dbReference type="InterPro" id="IPR001611">
    <property type="entry name" value="Leu-rich_rpt"/>
</dbReference>
<dbReference type="Gene3D" id="3.40.50.300">
    <property type="entry name" value="P-loop containing nucleotide triphosphate hydrolases"/>
    <property type="match status" value="1"/>
</dbReference>
<keyword evidence="2" id="KW-0433">Leucine-rich repeat</keyword>
<dbReference type="InterPro" id="IPR002182">
    <property type="entry name" value="NB-ARC"/>
</dbReference>
<sequence>MAEIGISVASKIAEYLVAPAMRNLRYAFCFGKIVEDFRKQKEKLAMMQERLQYDVIEAKRQTQDIERDVEEWLTKANAVLDDDVKYLEKEIEANKRCCFTWCPDWSWRFRLSKMVAKKILSIVELQETSKFERVGHFAALAAMGLCPSKDFVPSLSSRLALDAVLEALKEGGVSMVGVYGMGGVGKTTLVKVVGNEAKESKLFDLVVMAVVSRTPDVKHIQGQIADLLSLELKEETLEGRAERLKMRLIKVEKILIILDDVWKELDLAAIGIPYGEYHTGCKIVLTTRRQQVCTCMGTQKMVRLDVLTEHEAWDLFQMNACLNNCTSSAIVEVAVEVAKECRGLPIAIVTLGRALRGGNLNEWKAACRKLKRSRLLDIENVEEEKNAYMCLKLSYDHLRRKETKICFLMCSLFPEDYIIPVEKLVEYAWGINLYKSVHSIEEVRSEVFAAIDNLKASSLLLDFHPSLLLDLKGFIMMHDMVRDVALWISSKEESFFMIHSFSWLKEWPRNTSFEPCTAISLLRSSIESVPEGLVCPNLEILLLSGHDDLRISKAFFDGMKVLKVFALNGGFVEPEAFQSLTNLRTLQLKYCNFKDISSLGNLKKLEILKISGSDIKVLPNGVGELNNLRLLDVSGCAKALRVPPNVIRNLSQLEELYYCHCCAHKGWETKTFPVTNDVIEEANSKSNNASLLELCSLSRLTILSLQVQVCSACFPLDFVLPKLQRFEISINTWHLSGYHTTSKRIRIVAFPLDAFKELFCITEDLYLESVEGAQNLVPSFDGGGLNELSSLQILSCPDMEFLIDQTQPLVPAISLSNLLELSIKEMISLRQLCNGQPPNGFLQKLENLTVGRCNNIISAVPFVQSLKKVTIEECSQLQEVFEIEASHVTLASGLTELKLELLPELRRIWREPTNHVSLQSLKVVEVRKCRKLPYLFSPSLAQSLVQIETLEIHCCYGLEKIINDTESDEISSNTLSKLESVKITDCPRLEYIFPISLAQGLSKLKVLHIADSPRMKQVFGLAKESDRDDDIIPMLPSLQDLNVFKCPQLTSFTLRAQIQSLYVSEVGSYNTELREAVSPRPWQKILKLECLTVGNCEVVFHLQSDSDFLVTNLERVVLIDIPSL</sequence>
<dbReference type="PANTHER" id="PTHR33463">
    <property type="entry name" value="NB-ARC DOMAIN-CONTAINING PROTEIN-RELATED"/>
    <property type="match status" value="1"/>
</dbReference>
<keyword evidence="3" id="KW-0677">Repeat</keyword>
<protein>
    <submittedName>
        <fullName evidence="10">Disease resistance protein</fullName>
    </submittedName>
</protein>
<dbReference type="SUPFAM" id="SSF52058">
    <property type="entry name" value="L domain-like"/>
    <property type="match status" value="1"/>
</dbReference>
<dbReference type="SUPFAM" id="SSF52540">
    <property type="entry name" value="P-loop containing nucleoside triphosphate hydrolases"/>
    <property type="match status" value="1"/>
</dbReference>
<dbReference type="Pfam" id="PF23247">
    <property type="entry name" value="LRR_RPS2"/>
    <property type="match status" value="2"/>
</dbReference>
<dbReference type="InterPro" id="IPR036388">
    <property type="entry name" value="WH-like_DNA-bd_sf"/>
</dbReference>
<evidence type="ECO:0000256" key="6">
    <source>
        <dbReference type="ARBA" id="ARBA00022840"/>
    </source>
</evidence>
<dbReference type="Pfam" id="PF00931">
    <property type="entry name" value="NB-ARC"/>
    <property type="match status" value="1"/>
</dbReference>
<dbReference type="InterPro" id="IPR055414">
    <property type="entry name" value="LRR_R13L4/SHOC2-like"/>
</dbReference>
<evidence type="ECO:0000256" key="5">
    <source>
        <dbReference type="ARBA" id="ARBA00022821"/>
    </source>
</evidence>
<keyword evidence="6" id="KW-0067">ATP-binding</keyword>
<dbReference type="PROSITE" id="PS51450">
    <property type="entry name" value="LRR"/>
    <property type="match status" value="1"/>
</dbReference>
<keyword evidence="11" id="KW-1185">Reference proteome</keyword>
<dbReference type="OMA" id="CQKVVQL"/>
<keyword evidence="4" id="KW-0547">Nucleotide-binding</keyword>
<keyword evidence="5" id="KW-0611">Plant defense</keyword>
<evidence type="ECO:0000313" key="11">
    <source>
        <dbReference type="Proteomes" id="UP000188268"/>
    </source>
</evidence>
<dbReference type="InterPro" id="IPR027417">
    <property type="entry name" value="P-loop_NTPase"/>
</dbReference>
<dbReference type="Gene3D" id="3.80.10.10">
    <property type="entry name" value="Ribonuclease Inhibitor"/>
    <property type="match status" value="2"/>
</dbReference>
<dbReference type="Gramene" id="OMO58916">
    <property type="protein sequence ID" value="OMO58916"/>
    <property type="gene ID" value="CCACVL1_25251"/>
</dbReference>
<dbReference type="FunFam" id="3.40.50.300:FF:001091">
    <property type="entry name" value="Probable disease resistance protein At1g61300"/>
    <property type="match status" value="1"/>
</dbReference>
<evidence type="ECO:0000259" key="8">
    <source>
        <dbReference type="Pfam" id="PF23247"/>
    </source>
</evidence>
<dbReference type="InterPro" id="IPR057135">
    <property type="entry name" value="At4g27190-like_LRR"/>
</dbReference>
<feature type="domain" description="NB-ARC" evidence="7">
    <location>
        <begin position="161"/>
        <end position="321"/>
    </location>
</feature>
<dbReference type="InterPro" id="IPR042197">
    <property type="entry name" value="Apaf_helical"/>
</dbReference>
<feature type="domain" description="Disease resistance protein At4g27190-like leucine-rich repeats" evidence="8">
    <location>
        <begin position="818"/>
        <end position="955"/>
    </location>
</feature>
<dbReference type="InterPro" id="IPR032675">
    <property type="entry name" value="LRR_dom_sf"/>
</dbReference>
<accession>A0A1R3GLI7</accession>
<dbReference type="GO" id="GO:0005524">
    <property type="term" value="F:ATP binding"/>
    <property type="evidence" value="ECO:0007669"/>
    <property type="project" value="UniProtKB-KW"/>
</dbReference>
<dbReference type="PANTHER" id="PTHR33463:SF203">
    <property type="entry name" value="AAA+ ATPASE DOMAIN-CONTAINING PROTEIN"/>
    <property type="match status" value="1"/>
</dbReference>
<dbReference type="AlphaFoldDB" id="A0A1R3GLI7"/>
<dbReference type="Proteomes" id="UP000188268">
    <property type="component" value="Unassembled WGS sequence"/>
</dbReference>
<evidence type="ECO:0000256" key="3">
    <source>
        <dbReference type="ARBA" id="ARBA00022737"/>
    </source>
</evidence>
<dbReference type="EMBL" id="AWWV01014066">
    <property type="protein sequence ID" value="OMO58916.1"/>
    <property type="molecule type" value="Genomic_DNA"/>
</dbReference>